<dbReference type="GO" id="GO:0032259">
    <property type="term" value="P:methylation"/>
    <property type="evidence" value="ECO:0007669"/>
    <property type="project" value="UniProtKB-KW"/>
</dbReference>
<dbReference type="GO" id="GO:0008168">
    <property type="term" value="F:methyltransferase activity"/>
    <property type="evidence" value="ECO:0007669"/>
    <property type="project" value="UniProtKB-KW"/>
</dbReference>
<dbReference type="PANTHER" id="PTHR43861:SF6">
    <property type="entry name" value="METHYLTRANSFERASE TYPE 11"/>
    <property type="match status" value="1"/>
</dbReference>
<dbReference type="Pfam" id="PF13489">
    <property type="entry name" value="Methyltransf_23"/>
    <property type="match status" value="1"/>
</dbReference>
<dbReference type="PANTHER" id="PTHR43861">
    <property type="entry name" value="TRANS-ACONITATE 2-METHYLTRANSFERASE-RELATED"/>
    <property type="match status" value="1"/>
</dbReference>
<dbReference type="SUPFAM" id="SSF53335">
    <property type="entry name" value="S-adenosyl-L-methionine-dependent methyltransferases"/>
    <property type="match status" value="1"/>
</dbReference>
<keyword evidence="1" id="KW-0489">Methyltransferase</keyword>
<protein>
    <submittedName>
        <fullName evidence="1">Methyltransferase</fullName>
    </submittedName>
</protein>
<reference evidence="1 2" key="1">
    <citation type="submission" date="2021-12" db="EMBL/GenBank/DDBJ databases">
        <title>Genome sequencing of bacteria with rrn-lacking chromosome and rrn-plasmid.</title>
        <authorList>
            <person name="Anda M."/>
            <person name="Iwasaki W."/>
        </authorList>
    </citation>
    <scope>NUCLEOTIDE SEQUENCE [LARGE SCALE GENOMIC DNA]</scope>
    <source>
        <strain evidence="1 2">NBRC 15940</strain>
    </source>
</reference>
<dbReference type="Proteomes" id="UP001310022">
    <property type="component" value="Unassembled WGS sequence"/>
</dbReference>
<evidence type="ECO:0000313" key="2">
    <source>
        <dbReference type="Proteomes" id="UP001310022"/>
    </source>
</evidence>
<accession>A0AAN4VTI0</accession>
<evidence type="ECO:0000313" key="1">
    <source>
        <dbReference type="EMBL" id="GJM59453.1"/>
    </source>
</evidence>
<keyword evidence="2" id="KW-1185">Reference proteome</keyword>
<gene>
    <name evidence="1" type="ORF">PEDI_00050</name>
</gene>
<comment type="caution">
    <text evidence="1">The sequence shown here is derived from an EMBL/GenBank/DDBJ whole genome shotgun (WGS) entry which is preliminary data.</text>
</comment>
<dbReference type="AlphaFoldDB" id="A0AAN4VTI0"/>
<name>A0AAN4VTI0_9BACT</name>
<dbReference type="CDD" id="cd02440">
    <property type="entry name" value="AdoMet_MTases"/>
    <property type="match status" value="1"/>
</dbReference>
<dbReference type="RefSeq" id="WP_338235513.1">
    <property type="nucleotide sequence ID" value="NZ_BQKE01000001.1"/>
</dbReference>
<keyword evidence="1" id="KW-0808">Transferase</keyword>
<organism evidence="1 2">
    <name type="scientific">Persicobacter diffluens</name>
    <dbReference type="NCBI Taxonomy" id="981"/>
    <lineage>
        <taxon>Bacteria</taxon>
        <taxon>Pseudomonadati</taxon>
        <taxon>Bacteroidota</taxon>
        <taxon>Cytophagia</taxon>
        <taxon>Cytophagales</taxon>
        <taxon>Persicobacteraceae</taxon>
        <taxon>Persicobacter</taxon>
    </lineage>
</organism>
<sequence>MVKNIERCPVCQGSHFSDFLACKDFTSSQEQFQIVQCDDCQFKFTNPIPKALGAYYQADSYISHTNKAQNLTQLLYKIARFFTLRGKEKLVRQYASTSKSILDFGCGTGHFLEFCQKKGWEIEGLEPSKDARNQHAPVLKGKIASSVKELGPEQVEIITLWHVLEHLEDLNETLQTLKQKLRSTGKLIIAVPNPESYDAQHYGPNWAAYDVPRHLYHFSQKSMQLLAEHHGFKINRKIPMKLDSFYVSLLSEQYKNGHQNYFSAFYTGLKSNLAARKNNNFSSLIYILEHESK</sequence>
<dbReference type="InterPro" id="IPR029063">
    <property type="entry name" value="SAM-dependent_MTases_sf"/>
</dbReference>
<dbReference type="EMBL" id="BQKE01000001">
    <property type="protein sequence ID" value="GJM59453.1"/>
    <property type="molecule type" value="Genomic_DNA"/>
</dbReference>
<dbReference type="Gene3D" id="3.40.50.150">
    <property type="entry name" value="Vaccinia Virus protein VP39"/>
    <property type="match status" value="1"/>
</dbReference>
<proteinExistence type="predicted"/>